<sequence>MKFKASLLFALCLAAGLPALAAGQPAAPNPPDPANRFAAAAAAPAERFELKGMLVERHGSGGLRALILIPGLASGSWVWQETAREFAGSHTVYVVTLPGFDGRPAAEGNPLEAARVALLELVASRRLVKPVLVGHSLGGTLAIDLAASEPGRIGGV</sequence>
<comment type="caution">
    <text evidence="3">The sequence shown here is derived from an EMBL/GenBank/DDBJ whole genome shotgun (WGS) entry which is preliminary data.</text>
</comment>
<dbReference type="GO" id="GO:0016787">
    <property type="term" value="F:hydrolase activity"/>
    <property type="evidence" value="ECO:0007669"/>
    <property type="project" value="UniProtKB-KW"/>
</dbReference>
<dbReference type="InterPro" id="IPR000073">
    <property type="entry name" value="AB_hydrolase_1"/>
</dbReference>
<feature type="domain" description="AB hydrolase-1" evidence="2">
    <location>
        <begin position="66"/>
        <end position="146"/>
    </location>
</feature>
<organism evidence="3 4">
    <name type="scientific">Massilia niabensis</name>
    <dbReference type="NCBI Taxonomy" id="544910"/>
    <lineage>
        <taxon>Bacteria</taxon>
        <taxon>Pseudomonadati</taxon>
        <taxon>Pseudomonadota</taxon>
        <taxon>Betaproteobacteria</taxon>
        <taxon>Burkholderiales</taxon>
        <taxon>Oxalobacteraceae</taxon>
        <taxon>Telluria group</taxon>
        <taxon>Massilia</taxon>
    </lineage>
</organism>
<evidence type="ECO:0000313" key="4">
    <source>
        <dbReference type="Proteomes" id="UP001596050"/>
    </source>
</evidence>
<dbReference type="Pfam" id="PF12697">
    <property type="entry name" value="Abhydrolase_6"/>
    <property type="match status" value="1"/>
</dbReference>
<proteinExistence type="predicted"/>
<evidence type="ECO:0000313" key="3">
    <source>
        <dbReference type="EMBL" id="MFC5462854.1"/>
    </source>
</evidence>
<keyword evidence="3" id="KW-0378">Hydrolase</keyword>
<feature type="chain" id="PRO_5045967500" evidence="1">
    <location>
        <begin position="22"/>
        <end position="156"/>
    </location>
</feature>
<dbReference type="Proteomes" id="UP001596050">
    <property type="component" value="Unassembled WGS sequence"/>
</dbReference>
<keyword evidence="4" id="KW-1185">Reference proteome</keyword>
<accession>A0ABW0LAR5</accession>
<dbReference type="SUPFAM" id="SSF53474">
    <property type="entry name" value="alpha/beta-Hydrolases"/>
    <property type="match status" value="1"/>
</dbReference>
<dbReference type="Gene3D" id="3.40.50.1820">
    <property type="entry name" value="alpha/beta hydrolase"/>
    <property type="match status" value="1"/>
</dbReference>
<dbReference type="InterPro" id="IPR029058">
    <property type="entry name" value="AB_hydrolase_fold"/>
</dbReference>
<dbReference type="EMBL" id="JBHSMU010000019">
    <property type="protein sequence ID" value="MFC5462854.1"/>
    <property type="molecule type" value="Genomic_DNA"/>
</dbReference>
<reference evidence="4" key="1">
    <citation type="journal article" date="2019" name="Int. J. Syst. Evol. Microbiol.">
        <title>The Global Catalogue of Microorganisms (GCM) 10K type strain sequencing project: providing services to taxonomists for standard genome sequencing and annotation.</title>
        <authorList>
            <consortium name="The Broad Institute Genomics Platform"/>
            <consortium name="The Broad Institute Genome Sequencing Center for Infectious Disease"/>
            <person name="Wu L."/>
            <person name="Ma J."/>
        </authorList>
    </citation>
    <scope>NUCLEOTIDE SEQUENCE [LARGE SCALE GENOMIC DNA]</scope>
    <source>
        <strain evidence="4">KACC 12649</strain>
    </source>
</reference>
<evidence type="ECO:0000259" key="2">
    <source>
        <dbReference type="Pfam" id="PF12697"/>
    </source>
</evidence>
<keyword evidence="1" id="KW-0732">Signal</keyword>
<protein>
    <submittedName>
        <fullName evidence="3">Alpha/beta fold hydrolase</fullName>
    </submittedName>
</protein>
<feature type="signal peptide" evidence="1">
    <location>
        <begin position="1"/>
        <end position="21"/>
    </location>
</feature>
<name>A0ABW0LAR5_9BURK</name>
<dbReference type="RefSeq" id="WP_379786344.1">
    <property type="nucleotide sequence ID" value="NZ_JBHSMU010000019.1"/>
</dbReference>
<gene>
    <name evidence="3" type="ORF">ACFPN5_23855</name>
</gene>
<evidence type="ECO:0000256" key="1">
    <source>
        <dbReference type="SAM" id="SignalP"/>
    </source>
</evidence>